<dbReference type="AlphaFoldDB" id="A0A4Z2GKW1"/>
<feature type="compositionally biased region" description="Polar residues" evidence="1">
    <location>
        <begin position="72"/>
        <end position="84"/>
    </location>
</feature>
<accession>A0A4Z2GKW1</accession>
<evidence type="ECO:0000313" key="2">
    <source>
        <dbReference type="EMBL" id="TNN53885.1"/>
    </source>
</evidence>
<keyword evidence="3" id="KW-1185">Reference proteome</keyword>
<organism evidence="2 3">
    <name type="scientific">Liparis tanakae</name>
    <name type="common">Tanaka's snailfish</name>
    <dbReference type="NCBI Taxonomy" id="230148"/>
    <lineage>
        <taxon>Eukaryota</taxon>
        <taxon>Metazoa</taxon>
        <taxon>Chordata</taxon>
        <taxon>Craniata</taxon>
        <taxon>Vertebrata</taxon>
        <taxon>Euteleostomi</taxon>
        <taxon>Actinopterygii</taxon>
        <taxon>Neopterygii</taxon>
        <taxon>Teleostei</taxon>
        <taxon>Neoteleostei</taxon>
        <taxon>Acanthomorphata</taxon>
        <taxon>Eupercaria</taxon>
        <taxon>Perciformes</taxon>
        <taxon>Cottioidei</taxon>
        <taxon>Cottales</taxon>
        <taxon>Liparidae</taxon>
        <taxon>Liparis</taxon>
    </lineage>
</organism>
<dbReference type="Proteomes" id="UP000314294">
    <property type="component" value="Unassembled WGS sequence"/>
</dbReference>
<name>A0A4Z2GKW1_9TELE</name>
<feature type="region of interest" description="Disordered" evidence="1">
    <location>
        <begin position="47"/>
        <end position="84"/>
    </location>
</feature>
<proteinExistence type="predicted"/>
<feature type="region of interest" description="Disordered" evidence="1">
    <location>
        <begin position="1"/>
        <end position="34"/>
    </location>
</feature>
<gene>
    <name evidence="2" type="ORF">EYF80_035946</name>
</gene>
<comment type="caution">
    <text evidence="2">The sequence shown here is derived from an EMBL/GenBank/DDBJ whole genome shotgun (WGS) entry which is preliminary data.</text>
</comment>
<sequence>MPHDAERRGLRGNLERAATYGPDSESRNSKSSPNIFDIWTLTTLSDPAPVSRCGEPSLIPGERPAAAHGHICTSTSPGAQGHTS</sequence>
<reference evidence="2 3" key="1">
    <citation type="submission" date="2019-03" db="EMBL/GenBank/DDBJ databases">
        <title>First draft genome of Liparis tanakae, snailfish: a comprehensive survey of snailfish specific genes.</title>
        <authorList>
            <person name="Kim W."/>
            <person name="Song I."/>
            <person name="Jeong J.-H."/>
            <person name="Kim D."/>
            <person name="Kim S."/>
            <person name="Ryu S."/>
            <person name="Song J.Y."/>
            <person name="Lee S.K."/>
        </authorList>
    </citation>
    <scope>NUCLEOTIDE SEQUENCE [LARGE SCALE GENOMIC DNA]</scope>
    <source>
        <tissue evidence="2">Muscle</tissue>
    </source>
</reference>
<evidence type="ECO:0000256" key="1">
    <source>
        <dbReference type="SAM" id="MobiDB-lite"/>
    </source>
</evidence>
<evidence type="ECO:0000313" key="3">
    <source>
        <dbReference type="Proteomes" id="UP000314294"/>
    </source>
</evidence>
<dbReference type="EMBL" id="SRLO01000503">
    <property type="protein sequence ID" value="TNN53885.1"/>
    <property type="molecule type" value="Genomic_DNA"/>
</dbReference>
<protein>
    <submittedName>
        <fullName evidence="2">Uncharacterized protein</fullName>
    </submittedName>
</protein>